<evidence type="ECO:0000313" key="5">
    <source>
        <dbReference type="Proteomes" id="UP001152049"/>
    </source>
</evidence>
<keyword evidence="2" id="KW-0472">Membrane</keyword>
<feature type="domain" description="Nucleoside phosphorylase" evidence="3">
    <location>
        <begin position="15"/>
        <end position="300"/>
    </location>
</feature>
<proteinExistence type="predicted"/>
<dbReference type="SUPFAM" id="SSF53167">
    <property type="entry name" value="Purine and uridine phosphorylases"/>
    <property type="match status" value="1"/>
</dbReference>
<dbReference type="PANTHER" id="PTHR46082:SF11">
    <property type="entry name" value="AAA+ ATPASE DOMAIN-CONTAINING PROTEIN-RELATED"/>
    <property type="match status" value="1"/>
</dbReference>
<dbReference type="GO" id="GO:0009116">
    <property type="term" value="P:nucleoside metabolic process"/>
    <property type="evidence" value="ECO:0007669"/>
    <property type="project" value="InterPro"/>
</dbReference>
<sequence length="382" mass="41652">MARQLARDDYTIGWVCALAVELTAAQEMLDEEHQDLPQDADDINVYTLGRIGKHNIVLAALPAGLMGIASATAVAQQMRFTFRSIRFGLMVGIGGGVPSTQADIRLGDVVVSLPEKGHGGVIQYDFGKATPSGFEPSGFLNAPPPILLAAVTKLRAAFDRGRSLFPQHLARFESLPKFVRESAGDDVLFEADYVHQGQQYDCTFCKADRLVLRQPRDDATPLIHYGTVACGNQVIRDGQTREMVSSEFNGVLCFEMEAAGLMNNTLPCLVIRGICDYADSHKTKKWQPYASAAAAAFAKDLLSYIPLTLVPASQSVKYPFQGTSTTNPVRKPGGLSDQERHKTVQSTSNVAYSNRQIEALLGGMGQWCEDSRPRKEKAILPD</sequence>
<comment type="caution">
    <text evidence="4">The sequence shown here is derived from an EMBL/GenBank/DDBJ whole genome shotgun (WGS) entry which is preliminary data.</text>
</comment>
<dbReference type="EMBL" id="JAOQAZ010000029">
    <property type="protein sequence ID" value="KAJ4251040.1"/>
    <property type="molecule type" value="Genomic_DNA"/>
</dbReference>
<dbReference type="InterPro" id="IPR000845">
    <property type="entry name" value="Nucleoside_phosphorylase_d"/>
</dbReference>
<reference evidence="4" key="1">
    <citation type="submission" date="2022-09" db="EMBL/GenBank/DDBJ databases">
        <title>Fusarium specimens isolated from Avocado Roots.</title>
        <authorList>
            <person name="Stajich J."/>
            <person name="Roper C."/>
            <person name="Heimlech-Rivalta G."/>
        </authorList>
    </citation>
    <scope>NUCLEOTIDE SEQUENCE</scope>
    <source>
        <strain evidence="4">CF00136</strain>
    </source>
</reference>
<dbReference type="OrthoDB" id="1577640at2759"/>
<dbReference type="Gene3D" id="3.40.50.1580">
    <property type="entry name" value="Nucleoside phosphorylase domain"/>
    <property type="match status" value="1"/>
</dbReference>
<dbReference type="InterPro" id="IPR035994">
    <property type="entry name" value="Nucleoside_phosphorylase_sf"/>
</dbReference>
<dbReference type="PANTHER" id="PTHR46082">
    <property type="entry name" value="ATP/GTP-BINDING PROTEIN-RELATED"/>
    <property type="match status" value="1"/>
</dbReference>
<evidence type="ECO:0000259" key="3">
    <source>
        <dbReference type="Pfam" id="PF01048"/>
    </source>
</evidence>
<evidence type="ECO:0000256" key="2">
    <source>
        <dbReference type="SAM" id="Phobius"/>
    </source>
</evidence>
<keyword evidence="2" id="KW-1133">Transmembrane helix</keyword>
<feature type="transmembrane region" description="Helical" evidence="2">
    <location>
        <begin position="56"/>
        <end position="75"/>
    </location>
</feature>
<evidence type="ECO:0000313" key="4">
    <source>
        <dbReference type="EMBL" id="KAJ4251040.1"/>
    </source>
</evidence>
<keyword evidence="2" id="KW-0812">Transmembrane</keyword>
<keyword evidence="5" id="KW-1185">Reference proteome</keyword>
<dbReference type="Pfam" id="PF01048">
    <property type="entry name" value="PNP_UDP_1"/>
    <property type="match status" value="1"/>
</dbReference>
<gene>
    <name evidence="4" type="ORF">NW762_011690</name>
</gene>
<dbReference type="Proteomes" id="UP001152049">
    <property type="component" value="Unassembled WGS sequence"/>
</dbReference>
<organism evidence="4 5">
    <name type="scientific">Fusarium torreyae</name>
    <dbReference type="NCBI Taxonomy" id="1237075"/>
    <lineage>
        <taxon>Eukaryota</taxon>
        <taxon>Fungi</taxon>
        <taxon>Dikarya</taxon>
        <taxon>Ascomycota</taxon>
        <taxon>Pezizomycotina</taxon>
        <taxon>Sordariomycetes</taxon>
        <taxon>Hypocreomycetidae</taxon>
        <taxon>Hypocreales</taxon>
        <taxon>Nectriaceae</taxon>
        <taxon>Fusarium</taxon>
    </lineage>
</organism>
<accession>A0A9W8VAE1</accession>
<evidence type="ECO:0000256" key="1">
    <source>
        <dbReference type="SAM" id="MobiDB-lite"/>
    </source>
</evidence>
<dbReference type="GO" id="GO:0003824">
    <property type="term" value="F:catalytic activity"/>
    <property type="evidence" value="ECO:0007669"/>
    <property type="project" value="InterPro"/>
</dbReference>
<name>A0A9W8VAE1_9HYPO</name>
<feature type="region of interest" description="Disordered" evidence="1">
    <location>
        <begin position="321"/>
        <end position="340"/>
    </location>
</feature>
<dbReference type="InterPro" id="IPR053137">
    <property type="entry name" value="NLR-like"/>
</dbReference>
<protein>
    <recommendedName>
        <fullName evidence="3">Nucleoside phosphorylase domain-containing protein</fullName>
    </recommendedName>
</protein>
<dbReference type="AlphaFoldDB" id="A0A9W8VAE1"/>